<proteinExistence type="predicted"/>
<dbReference type="EMBL" id="JBHSMQ010000003">
    <property type="protein sequence ID" value="MFC5455041.1"/>
    <property type="molecule type" value="Genomic_DNA"/>
</dbReference>
<name>A0ABW0KR80_9BACT</name>
<keyword evidence="4" id="KW-1185">Reference proteome</keyword>
<gene>
    <name evidence="3" type="ORF">ACFQDI_09265</name>
</gene>
<dbReference type="InterPro" id="IPR013424">
    <property type="entry name" value="Ice-binding_C"/>
</dbReference>
<protein>
    <submittedName>
        <fullName evidence="3">Beta strand repeat-containing protein</fullName>
    </submittedName>
</protein>
<dbReference type="Proteomes" id="UP001596052">
    <property type="component" value="Unassembled WGS sequence"/>
</dbReference>
<dbReference type="NCBIfam" id="TIGR02595">
    <property type="entry name" value="PEP_CTERM"/>
    <property type="match status" value="1"/>
</dbReference>
<feature type="chain" id="PRO_5045102826" evidence="2">
    <location>
        <begin position="27"/>
        <end position="1366"/>
    </location>
</feature>
<dbReference type="RefSeq" id="WP_377165734.1">
    <property type="nucleotide sequence ID" value="NZ_JBHSMQ010000003.1"/>
</dbReference>
<evidence type="ECO:0000313" key="3">
    <source>
        <dbReference type="EMBL" id="MFC5455041.1"/>
    </source>
</evidence>
<dbReference type="Pfam" id="PF12951">
    <property type="entry name" value="PATR"/>
    <property type="match status" value="5"/>
</dbReference>
<organism evidence="3 4">
    <name type="scientific">Prosthecobacter fluviatilis</name>
    <dbReference type="NCBI Taxonomy" id="445931"/>
    <lineage>
        <taxon>Bacteria</taxon>
        <taxon>Pseudomonadati</taxon>
        <taxon>Verrucomicrobiota</taxon>
        <taxon>Verrucomicrobiia</taxon>
        <taxon>Verrucomicrobiales</taxon>
        <taxon>Verrucomicrobiaceae</taxon>
        <taxon>Prosthecobacter</taxon>
    </lineage>
</organism>
<dbReference type="InterPro" id="IPR011050">
    <property type="entry name" value="Pectin_lyase_fold/virulence"/>
</dbReference>
<dbReference type="SUPFAM" id="SSF51126">
    <property type="entry name" value="Pectin lyase-like"/>
    <property type="match status" value="1"/>
</dbReference>
<reference evidence="4" key="1">
    <citation type="journal article" date="2019" name="Int. J. Syst. Evol. Microbiol.">
        <title>The Global Catalogue of Microorganisms (GCM) 10K type strain sequencing project: providing services to taxonomists for standard genome sequencing and annotation.</title>
        <authorList>
            <consortium name="The Broad Institute Genomics Platform"/>
            <consortium name="The Broad Institute Genome Sequencing Center for Infectious Disease"/>
            <person name="Wu L."/>
            <person name="Ma J."/>
        </authorList>
    </citation>
    <scope>NUCLEOTIDE SEQUENCE [LARGE SCALE GENOMIC DNA]</scope>
    <source>
        <strain evidence="4">CGMCC 4.1469</strain>
    </source>
</reference>
<comment type="caution">
    <text evidence="3">The sequence shown here is derived from an EMBL/GenBank/DDBJ whole genome shotgun (WGS) entry which is preliminary data.</text>
</comment>
<accession>A0ABW0KR80</accession>
<dbReference type="NCBIfam" id="TIGR02601">
    <property type="entry name" value="autotrns_rpt"/>
    <property type="match status" value="2"/>
</dbReference>
<evidence type="ECO:0000313" key="4">
    <source>
        <dbReference type="Proteomes" id="UP001596052"/>
    </source>
</evidence>
<sequence length="1366" mass="135187">MSVFFTQGVRFAVLLFSLVAVVSSPAATLYWDANGTAVSSGNAGGVWGVDSFWSTDARGLSSTGAYVTGSDVVFAAGVDGTGTYTVTLSPGQSASSLNFQEGHVTIAPGTAFVSSPNNFTSVEILTLTGTAPVVNVQNMDVTITARMNSTGLTKNGLGKLTLDFGASGNASFFNLGSTPITINAGTFELKGTGGSANQLATSGIVINSGGTFLWNTNANSVGDSAKITVNVGGVLNTKVSDQVGTIEGGGLILMRNASLNLAQGGVSTTFSGIIAGSGTLQVNGGTGFVTLTNANTFAGTLSALNTSTATGGFVLGHARAVQNATINLVNFDVNTKNISFASGIGTFITGGLQGTSNLTLQDAGGSAITLHTGNNDSTTTYRGALSGSGGLTKIGTGTLTLSGEQITVTRTTTSSGAVTATYVSSTSNTYTGDTTILGGSHNPVNGALTQTNASGIKLDFNSTAIAPATSGTNTYTYTITAPTADIISASSRLVLGGGKLTVAGRNTTTGAAPVSQTFNGTYLLAGRSYVTVTQGTANTDTVVNLGSISRDRGSILEFTPAAGTQSATNGITTTTANDASGILGGWALLGNDWAVKSTAGPALGNVVVATTQYSTYAGGDIVSSPASNLLISDSSTSITTASGVTTLNTIMVRNDAGNGNAALNRLIDIAAGETLRLGATGSIWNQGSQVTSGVPTLTIGSASSVGTLTAGGADNTAGELIINNSGSGEMLIRSSITDNGTGAVTLIRTGSGNQVVFSGVNTYTGGTIITLGRNRFDSVGSLGSGAVTVTAGGQLWLNAGGSYAQTFNLAGTGYGENGIPGAIRFSGGQTLTGQINLTGDTRLGAVNASNVTTFTGKITGDYALDLSGGAGGTNIIQLNNTANDFTGNLSINTNFGTSPTAFNSANVTVRLGASEVIPNGLGKGNVILSGSSSTSPVTLDLNGFSETINSLISYGTHANTAITNGKAGTTSTLTIGDNNSSTLVTDTAAATTFFGGVIKDTGTGIMALTKIGEGTQTFTGANTYSGATTISKGILMAGAVNTLSASSAVTLANDPTAMLALTNGLADFSQTILSLAGGGTVNLGTIAAADTMATPGTRLTTGSSADTTYSGTIAGAGGLVKQGSGTFTLTGANTYVGTTQVTAGNLQVGQAGTGQSGNGAVVVSSGATLSGSGTVQGATVINGLLSAGDSGGTGIGRLTFTDVTTGSLTLSGGGSSLAPRVLFTLAGATGNDASPADGIQTAGLLNGSFGNHDALVVQGTLTLAAGSTIKVELASGYDPTFGDVINLIDWGTVNGGASAIVAGGFNAASTGGDLDLQLGASMIANGWFWDTDQFLTDGIIYVVPEPGRAMLLLLGLGLGSFRRRRR</sequence>
<feature type="signal peptide" evidence="2">
    <location>
        <begin position="1"/>
        <end position="26"/>
    </location>
</feature>
<evidence type="ECO:0000256" key="1">
    <source>
        <dbReference type="ARBA" id="ARBA00022729"/>
    </source>
</evidence>
<dbReference type="InterPro" id="IPR013425">
    <property type="entry name" value="Autotrns_rpt"/>
</dbReference>
<keyword evidence="1 2" id="KW-0732">Signal</keyword>
<evidence type="ECO:0000256" key="2">
    <source>
        <dbReference type="SAM" id="SignalP"/>
    </source>
</evidence>